<evidence type="ECO:0000256" key="4">
    <source>
        <dbReference type="SAM" id="MobiDB-lite"/>
    </source>
</evidence>
<evidence type="ECO:0000256" key="3">
    <source>
        <dbReference type="RuleBase" id="RU364104"/>
    </source>
</evidence>
<keyword evidence="6" id="KW-1185">Reference proteome</keyword>
<dbReference type="AlphaFoldDB" id="A0A8H6FFZ8"/>
<evidence type="ECO:0000256" key="1">
    <source>
        <dbReference type="ARBA" id="ARBA00007347"/>
    </source>
</evidence>
<gene>
    <name evidence="5" type="ORF">HO133_009324</name>
</gene>
<dbReference type="RefSeq" id="XP_037155011.1">
    <property type="nucleotide sequence ID" value="XM_037300185.1"/>
</dbReference>
<keyword evidence="2" id="KW-1015">Disulfide bond</keyword>
<proteinExistence type="inferred from homology"/>
<protein>
    <recommendedName>
        <fullName evidence="3">COX assembly mitochondrial protein</fullName>
    </recommendedName>
</protein>
<dbReference type="Pfam" id="PF08583">
    <property type="entry name" value="Cmc1"/>
    <property type="match status" value="1"/>
</dbReference>
<comment type="subcellular location">
    <subcellularLocation>
        <location evidence="3">Mitochondrion inner membrane</location>
    </subcellularLocation>
</comment>
<accession>A0A8H6FFZ8</accession>
<keyword evidence="3" id="KW-0472">Membrane</keyword>
<keyword evidence="3" id="KW-0496">Mitochondrion</keyword>
<dbReference type="PROSITE" id="PS51808">
    <property type="entry name" value="CHCH"/>
    <property type="match status" value="1"/>
</dbReference>
<evidence type="ECO:0000313" key="5">
    <source>
        <dbReference type="EMBL" id="KAF6226458.1"/>
    </source>
</evidence>
<comment type="caution">
    <text evidence="5">The sequence shown here is derived from an EMBL/GenBank/DDBJ whole genome shotgun (WGS) entry which is preliminary data.</text>
</comment>
<dbReference type="Proteomes" id="UP000593566">
    <property type="component" value="Unassembled WGS sequence"/>
</dbReference>
<dbReference type="InterPro" id="IPR013892">
    <property type="entry name" value="Cyt_c_biogenesis_Cmc1-like"/>
</dbReference>
<keyword evidence="3" id="KW-0143">Chaperone</keyword>
<evidence type="ECO:0000313" key="6">
    <source>
        <dbReference type="Proteomes" id="UP000593566"/>
    </source>
</evidence>
<reference evidence="5 6" key="1">
    <citation type="journal article" date="2020" name="Genomics">
        <title>Complete, high-quality genomes from long-read metagenomic sequencing of two wolf lichen thalli reveals enigmatic genome architecture.</title>
        <authorList>
            <person name="McKenzie S.K."/>
            <person name="Walston R.F."/>
            <person name="Allen J.L."/>
        </authorList>
    </citation>
    <scope>NUCLEOTIDE SEQUENCE [LARGE SCALE GENOMIC DNA]</scope>
    <source>
        <strain evidence="5">WasteWater1</strain>
    </source>
</reference>
<dbReference type="PANTHER" id="PTHR22977:SF5">
    <property type="entry name" value="COX ASSEMBLY MITOCHONDRIAL PROTEIN HOMOLOG"/>
    <property type="match status" value="1"/>
</dbReference>
<dbReference type="GeneID" id="59337719"/>
<keyword evidence="3" id="KW-0999">Mitochondrion inner membrane</keyword>
<dbReference type="EMBL" id="JACCJB010000006">
    <property type="protein sequence ID" value="KAF6226458.1"/>
    <property type="molecule type" value="Genomic_DNA"/>
</dbReference>
<organism evidence="5 6">
    <name type="scientific">Letharia lupina</name>
    <dbReference type="NCBI Taxonomy" id="560253"/>
    <lineage>
        <taxon>Eukaryota</taxon>
        <taxon>Fungi</taxon>
        <taxon>Dikarya</taxon>
        <taxon>Ascomycota</taxon>
        <taxon>Pezizomycotina</taxon>
        <taxon>Lecanoromycetes</taxon>
        <taxon>OSLEUM clade</taxon>
        <taxon>Lecanoromycetidae</taxon>
        <taxon>Lecanorales</taxon>
        <taxon>Lecanorineae</taxon>
        <taxon>Parmeliaceae</taxon>
        <taxon>Letharia</taxon>
    </lineage>
</organism>
<sequence length="138" mass="16176">MMARPKPESLQSSPVPSRNPLPLSAAQESQVRDLYYKKVRGHCANEIRDFASCATNRTISATWACRKQRLAMNSCMIQYASQKEQDAAREEWFANMDLRRLEMEEKRRQKVEAEKFFKEWWDIPKSSGQNEEDKAEKD</sequence>
<name>A0A8H6FFZ8_9LECA</name>
<comment type="function">
    <text evidence="3">Required for mitochondrial cytochrome c oxidase (COX) assembly and respiration.</text>
</comment>
<feature type="region of interest" description="Disordered" evidence="4">
    <location>
        <begin position="1"/>
        <end position="26"/>
    </location>
</feature>
<evidence type="ECO:0000256" key="2">
    <source>
        <dbReference type="ARBA" id="ARBA00023157"/>
    </source>
</evidence>
<comment type="similarity">
    <text evidence="1 3">Belongs to the CMC family.</text>
</comment>
<dbReference type="GO" id="GO:0005743">
    <property type="term" value="C:mitochondrial inner membrane"/>
    <property type="evidence" value="ECO:0007669"/>
    <property type="project" value="UniProtKB-SubCell"/>
</dbReference>
<dbReference type="PANTHER" id="PTHR22977">
    <property type="entry name" value="COX ASSEMBLY MITOCHONDRIAL PROTEIN"/>
    <property type="match status" value="1"/>
</dbReference>